<dbReference type="Proteomes" id="UP000549394">
    <property type="component" value="Unassembled WGS sequence"/>
</dbReference>
<evidence type="ECO:0000313" key="4">
    <source>
        <dbReference type="Proteomes" id="UP000549394"/>
    </source>
</evidence>
<dbReference type="GO" id="GO:0030041">
    <property type="term" value="P:actin filament polymerization"/>
    <property type="evidence" value="ECO:0007669"/>
    <property type="project" value="TreeGrafter"/>
</dbReference>
<dbReference type="PANTHER" id="PTHR45691">
    <property type="entry name" value="PROTEIN DIAPHANOUS"/>
    <property type="match status" value="1"/>
</dbReference>
<dbReference type="InterPro" id="IPR051412">
    <property type="entry name" value="Formin_Homology_Diaphanous_sf"/>
</dbReference>
<organism evidence="3 4">
    <name type="scientific">Dimorphilus gyrociliatus</name>
    <dbReference type="NCBI Taxonomy" id="2664684"/>
    <lineage>
        <taxon>Eukaryota</taxon>
        <taxon>Metazoa</taxon>
        <taxon>Spiralia</taxon>
        <taxon>Lophotrochozoa</taxon>
        <taxon>Annelida</taxon>
        <taxon>Polychaeta</taxon>
        <taxon>Polychaeta incertae sedis</taxon>
        <taxon>Dinophilidae</taxon>
        <taxon>Dimorphilus</taxon>
    </lineage>
</organism>
<dbReference type="Gene3D" id="1.25.10.10">
    <property type="entry name" value="Leucine-rich Repeat Variant"/>
    <property type="match status" value="1"/>
</dbReference>
<dbReference type="GO" id="GO:0005884">
    <property type="term" value="C:actin filament"/>
    <property type="evidence" value="ECO:0007669"/>
    <property type="project" value="TreeGrafter"/>
</dbReference>
<dbReference type="Pfam" id="PF06367">
    <property type="entry name" value="Drf_FH3"/>
    <property type="match status" value="1"/>
</dbReference>
<dbReference type="InterPro" id="IPR010473">
    <property type="entry name" value="GTPase-bd"/>
</dbReference>
<evidence type="ECO:0000259" key="2">
    <source>
        <dbReference type="PROSITE" id="PS51232"/>
    </source>
</evidence>
<dbReference type="PANTHER" id="PTHR45691:SF6">
    <property type="entry name" value="PROTEIN DIAPHANOUS"/>
    <property type="match status" value="1"/>
</dbReference>
<dbReference type="GO" id="GO:0031267">
    <property type="term" value="F:small GTPase binding"/>
    <property type="evidence" value="ECO:0007669"/>
    <property type="project" value="InterPro"/>
</dbReference>
<dbReference type="SMART" id="SM01139">
    <property type="entry name" value="Drf_FH3"/>
    <property type="match status" value="1"/>
</dbReference>
<dbReference type="AlphaFoldDB" id="A0A7I8VPB6"/>
<comment type="caution">
    <text evidence="3">The sequence shown here is derived from an EMBL/GenBank/DDBJ whole genome shotgun (WGS) entry which is preliminary data.</text>
</comment>
<name>A0A7I8VPB6_9ANNE</name>
<proteinExistence type="predicted"/>
<evidence type="ECO:0000256" key="1">
    <source>
        <dbReference type="SAM" id="MobiDB-lite"/>
    </source>
</evidence>
<reference evidence="3 4" key="1">
    <citation type="submission" date="2020-08" db="EMBL/GenBank/DDBJ databases">
        <authorList>
            <person name="Hejnol A."/>
        </authorList>
    </citation>
    <scope>NUCLEOTIDE SEQUENCE [LARGE SCALE GENOMIC DNA]</scope>
</reference>
<feature type="domain" description="GBD/FH3" evidence="2">
    <location>
        <begin position="49"/>
        <end position="352"/>
    </location>
</feature>
<dbReference type="OrthoDB" id="1104827at2759"/>
<dbReference type="InterPro" id="IPR010472">
    <property type="entry name" value="FH3_dom"/>
</dbReference>
<gene>
    <name evidence="3" type="ORF">DGYR_LOCUS5703</name>
</gene>
<dbReference type="Pfam" id="PF06371">
    <property type="entry name" value="Drf_GBD"/>
    <property type="match status" value="1"/>
</dbReference>
<evidence type="ECO:0000313" key="3">
    <source>
        <dbReference type="EMBL" id="CAD5117145.1"/>
    </source>
</evidence>
<dbReference type="InterPro" id="IPR014768">
    <property type="entry name" value="GBD/FH3_dom"/>
</dbReference>
<dbReference type="SMART" id="SM01140">
    <property type="entry name" value="Drf_GBD"/>
    <property type="match status" value="1"/>
</dbReference>
<protein>
    <submittedName>
        <fullName evidence="3">DgyrCDS5951</fullName>
    </submittedName>
</protein>
<dbReference type="EMBL" id="CAJFCJ010000007">
    <property type="protein sequence ID" value="CAD5117145.1"/>
    <property type="molecule type" value="Genomic_DNA"/>
</dbReference>
<accession>A0A7I8VPB6</accession>
<dbReference type="InterPro" id="IPR016024">
    <property type="entry name" value="ARM-type_fold"/>
</dbReference>
<dbReference type="PROSITE" id="PS51232">
    <property type="entry name" value="GBD_FH3"/>
    <property type="match status" value="1"/>
</dbReference>
<feature type="region of interest" description="Disordered" evidence="1">
    <location>
        <begin position="1"/>
        <end position="41"/>
    </location>
</feature>
<dbReference type="SUPFAM" id="SSF48371">
    <property type="entry name" value="ARM repeat"/>
    <property type="match status" value="1"/>
</dbReference>
<keyword evidence="4" id="KW-1185">Reference proteome</keyword>
<dbReference type="GO" id="GO:0003779">
    <property type="term" value="F:actin binding"/>
    <property type="evidence" value="ECO:0007669"/>
    <property type="project" value="InterPro"/>
</dbReference>
<sequence>MYSNNSRSSKKSFDDEKELQIGTIGKSKTKHKQSHISTESLPSVNPDWIKSMDKKELEKKFKQAMESMNINYDDKKFKEETMRQIVISHYARQQHQDVSSFVEELENPNLDLKRRETLLRETAVTLRSSPLESIEKFKNLGGLSTVLKQMENVYSRSFQDFENYKPILLECLKALKSYSNNKIGLTDVLNNDEAINLICRAVDPHDANCMLEAVRLISVFCIVPPSGHRKVLAGLTDCSMTTKKPRFTPIIEGLTLKPENATLTTVCLQLINCLITYAEDLDFRVHLRNEFYRYGLREYMDTAEKKIDCYHKDIQTQIQGFVGVRNEDAEDYATRAQGVMEELKYPFVDFYD</sequence>
<dbReference type="InterPro" id="IPR011989">
    <property type="entry name" value="ARM-like"/>
</dbReference>